<gene>
    <name evidence="1" type="ordered locus">LOC_Os10g02710</name>
</gene>
<dbReference type="EMBL" id="DP000086">
    <property type="protein sequence ID" value="AAP51878.1"/>
    <property type="molecule type" value="Genomic_DNA"/>
</dbReference>
<reference evidence="1" key="1">
    <citation type="journal article" date="2003" name="Science">
        <title>In-depth view of structure, activity, and evolution of rice chromosome 10.</title>
        <authorList>
            <consortium name="Rice Chromosome 10 Sequencing Consortium"/>
        </authorList>
    </citation>
    <scope>NUCLEOTIDE SEQUENCE [LARGE SCALE GENOMIC DNA]</scope>
</reference>
<dbReference type="AlphaFoldDB" id="A0A5S6RDD8"/>
<reference evidence="1" key="2">
    <citation type="submission" date="2003-05" db="EMBL/GenBank/DDBJ databases">
        <authorList>
            <person name="Buell C.R."/>
            <person name="Wing R.A."/>
            <person name="McCombie W.R."/>
            <person name="Messing J."/>
            <person name="Yuan Q."/>
            <person name="Ouyang S."/>
        </authorList>
    </citation>
    <scope>NUCLEOTIDE SEQUENCE</scope>
</reference>
<accession>A0A5S6RDD8</accession>
<evidence type="ECO:0000313" key="1">
    <source>
        <dbReference type="EMBL" id="AAP51878.1"/>
    </source>
</evidence>
<accession>Q8W5M2</accession>
<organism evidence="1">
    <name type="scientific">Oryza sativa subsp. japonica</name>
    <name type="common">Rice</name>
    <dbReference type="NCBI Taxonomy" id="39947"/>
    <lineage>
        <taxon>Eukaryota</taxon>
        <taxon>Viridiplantae</taxon>
        <taxon>Streptophyta</taxon>
        <taxon>Embryophyta</taxon>
        <taxon>Tracheophyta</taxon>
        <taxon>Spermatophyta</taxon>
        <taxon>Magnoliopsida</taxon>
        <taxon>Liliopsida</taxon>
        <taxon>Poales</taxon>
        <taxon>Poaceae</taxon>
        <taxon>BOP clade</taxon>
        <taxon>Oryzoideae</taxon>
        <taxon>Oryzeae</taxon>
        <taxon>Oryzinae</taxon>
        <taxon>Oryza</taxon>
        <taxon>Oryza sativa</taxon>
    </lineage>
</organism>
<name>A0A5S6RDD8_ORYSJ</name>
<reference evidence="1" key="3">
    <citation type="submission" date="2006-07" db="EMBL/GenBank/DDBJ databases">
        <authorList>
            <person name="Buell R."/>
        </authorList>
    </citation>
    <scope>NUCLEOTIDE SEQUENCE</scope>
</reference>
<sequence>MHEIVQCLVAYCGNLSLADSNLFATEATAAPDGANHQRRRRPCKTTTLDLYDAIIKAEQQSLCASVQEAYDPAAQAAFLASCKARLQESPVAMSLLVQENGDKTLSLAGGCRVPRRRVARRAEAISTSSPQEVLLARRARKDAVYG</sequence>
<protein>
    <submittedName>
        <fullName evidence="1">Uncharacterized protein</fullName>
    </submittedName>
</protein>
<accession>Q7XH76</accession>
<proteinExistence type="predicted"/>